<evidence type="ECO:0000256" key="4">
    <source>
        <dbReference type="PROSITE-ProRule" id="PRU00433"/>
    </source>
</evidence>
<name>A0A4R5VDH2_9RHOB</name>
<evidence type="ECO:0000313" key="7">
    <source>
        <dbReference type="Proteomes" id="UP000295301"/>
    </source>
</evidence>
<keyword evidence="3 4" id="KW-0408">Iron</keyword>
<dbReference type="Proteomes" id="UP000295301">
    <property type="component" value="Unassembled WGS sequence"/>
</dbReference>
<dbReference type="RefSeq" id="WP_133359044.1">
    <property type="nucleotide sequence ID" value="NZ_SMUV01000058.1"/>
</dbReference>
<dbReference type="GO" id="GO:0009055">
    <property type="term" value="F:electron transfer activity"/>
    <property type="evidence" value="ECO:0007669"/>
    <property type="project" value="InterPro"/>
</dbReference>
<dbReference type="EMBL" id="SMUV01000058">
    <property type="protein sequence ID" value="TDK50172.1"/>
    <property type="molecule type" value="Genomic_DNA"/>
</dbReference>
<keyword evidence="1 4" id="KW-0349">Heme</keyword>
<dbReference type="InterPro" id="IPR036909">
    <property type="entry name" value="Cyt_c-like_dom_sf"/>
</dbReference>
<keyword evidence="2 4" id="KW-0479">Metal-binding</keyword>
<dbReference type="InterPro" id="IPR009056">
    <property type="entry name" value="Cyt_c-like_dom"/>
</dbReference>
<dbReference type="AlphaFoldDB" id="A0A4R5VDH2"/>
<dbReference type="Pfam" id="PF00034">
    <property type="entry name" value="Cytochrom_C"/>
    <property type="match status" value="1"/>
</dbReference>
<evidence type="ECO:0000256" key="2">
    <source>
        <dbReference type="ARBA" id="ARBA00022723"/>
    </source>
</evidence>
<feature type="domain" description="Cytochrome c" evidence="5">
    <location>
        <begin position="146"/>
        <end position="244"/>
    </location>
</feature>
<sequence>MTATPGLILFFVLTALGAGVGVTAGAKAEEARHFRLSVPPEVAESGVMAYLLPRFALKTGRRAELAGGAADAVLSAEAAGGVPVMVRDGTVYVLRLTGANDAARRFSDWLRSDVGQRTVAAYRPPQGAPFGRAPKVEATAARVIEGNVALGRAVAERHCARCHRTHDRDSSSGIGSTPSFPALRALPDWSVRFEAFFVRNPHPAFLRVEGISPPFDPASPPAILPVALTPDEAEALLAYAASVAPADLGAQIEHQ</sequence>
<dbReference type="OrthoDB" id="7365807at2"/>
<dbReference type="GO" id="GO:0020037">
    <property type="term" value="F:heme binding"/>
    <property type="evidence" value="ECO:0007669"/>
    <property type="project" value="InterPro"/>
</dbReference>
<evidence type="ECO:0000256" key="3">
    <source>
        <dbReference type="ARBA" id="ARBA00023004"/>
    </source>
</evidence>
<evidence type="ECO:0000259" key="5">
    <source>
        <dbReference type="PROSITE" id="PS51007"/>
    </source>
</evidence>
<keyword evidence="7" id="KW-1185">Reference proteome</keyword>
<dbReference type="GO" id="GO:0046872">
    <property type="term" value="F:metal ion binding"/>
    <property type="evidence" value="ECO:0007669"/>
    <property type="project" value="UniProtKB-KW"/>
</dbReference>
<accession>A0A4R5VDH2</accession>
<reference evidence="6 7" key="1">
    <citation type="submission" date="2019-03" db="EMBL/GenBank/DDBJ databases">
        <title>Ruegeria lutea sp. nov., a novel strain, isolated from marine sediment, the Masan Bay, South Korea.</title>
        <authorList>
            <person name="Kim J."/>
            <person name="Kim D.-Y."/>
            <person name="Lee S.-S."/>
        </authorList>
    </citation>
    <scope>NUCLEOTIDE SEQUENCE [LARGE SCALE GENOMIC DNA]</scope>
    <source>
        <strain evidence="6 7">318-1</strain>
    </source>
</reference>
<dbReference type="SUPFAM" id="SSF46626">
    <property type="entry name" value="Cytochrome c"/>
    <property type="match status" value="1"/>
</dbReference>
<dbReference type="PROSITE" id="PS51007">
    <property type="entry name" value="CYTC"/>
    <property type="match status" value="1"/>
</dbReference>
<evidence type="ECO:0000313" key="6">
    <source>
        <dbReference type="EMBL" id="TDK50172.1"/>
    </source>
</evidence>
<dbReference type="Gene3D" id="1.10.760.10">
    <property type="entry name" value="Cytochrome c-like domain"/>
    <property type="match status" value="1"/>
</dbReference>
<organism evidence="6 7">
    <name type="scientific">Antarcticimicrobium luteum</name>
    <dbReference type="NCBI Taxonomy" id="2547397"/>
    <lineage>
        <taxon>Bacteria</taxon>
        <taxon>Pseudomonadati</taxon>
        <taxon>Pseudomonadota</taxon>
        <taxon>Alphaproteobacteria</taxon>
        <taxon>Rhodobacterales</taxon>
        <taxon>Paracoccaceae</taxon>
        <taxon>Antarcticimicrobium</taxon>
    </lineage>
</organism>
<comment type="caution">
    <text evidence="6">The sequence shown here is derived from an EMBL/GenBank/DDBJ whole genome shotgun (WGS) entry which is preliminary data.</text>
</comment>
<proteinExistence type="predicted"/>
<evidence type="ECO:0000256" key="1">
    <source>
        <dbReference type="ARBA" id="ARBA00022617"/>
    </source>
</evidence>
<gene>
    <name evidence="6" type="ORF">E1832_07115</name>
</gene>
<protein>
    <submittedName>
        <fullName evidence="6">C-type cytochrome</fullName>
    </submittedName>
</protein>